<proteinExistence type="predicted"/>
<dbReference type="Pfam" id="PF01636">
    <property type="entry name" value="APH"/>
    <property type="match status" value="1"/>
</dbReference>
<dbReference type="GeneID" id="36536594"/>
<dbReference type="GO" id="GO:0016301">
    <property type="term" value="F:kinase activity"/>
    <property type="evidence" value="ECO:0007669"/>
    <property type="project" value="UniProtKB-KW"/>
</dbReference>
<keyword evidence="2" id="KW-0808">Transferase</keyword>
<dbReference type="VEuPathDB" id="FungiDB:P174DRAFT_454832"/>
<keyword evidence="2" id="KW-0418">Kinase</keyword>
<organism evidence="2 3">
    <name type="scientific">Aspergillus novofumigatus (strain IBT 16806)</name>
    <dbReference type="NCBI Taxonomy" id="1392255"/>
    <lineage>
        <taxon>Eukaryota</taxon>
        <taxon>Fungi</taxon>
        <taxon>Dikarya</taxon>
        <taxon>Ascomycota</taxon>
        <taxon>Pezizomycotina</taxon>
        <taxon>Eurotiomycetes</taxon>
        <taxon>Eurotiomycetidae</taxon>
        <taxon>Eurotiales</taxon>
        <taxon>Aspergillaceae</taxon>
        <taxon>Aspergillus</taxon>
        <taxon>Aspergillus subgen. Fumigati</taxon>
    </lineage>
</organism>
<dbReference type="InterPro" id="IPR051678">
    <property type="entry name" value="AGP_Transferase"/>
</dbReference>
<keyword evidence="3" id="KW-1185">Reference proteome</keyword>
<dbReference type="CDD" id="cd05120">
    <property type="entry name" value="APH_ChoK_like"/>
    <property type="match status" value="1"/>
</dbReference>
<dbReference type="STRING" id="1392255.A0A2I1BX05"/>
<evidence type="ECO:0000259" key="1">
    <source>
        <dbReference type="Pfam" id="PF01636"/>
    </source>
</evidence>
<dbReference type="Proteomes" id="UP000234474">
    <property type="component" value="Unassembled WGS sequence"/>
</dbReference>
<evidence type="ECO:0000313" key="2">
    <source>
        <dbReference type="EMBL" id="PKX89841.1"/>
    </source>
</evidence>
<dbReference type="AlphaFoldDB" id="A0A2I1BX05"/>
<dbReference type="PANTHER" id="PTHR21310:SF48">
    <property type="entry name" value="AMINOGLYCOSIDE PHOSPHOTRANSFERASE DOMAIN-CONTAINING PROTEIN"/>
    <property type="match status" value="1"/>
</dbReference>
<dbReference type="Gene3D" id="3.90.1200.10">
    <property type="match status" value="1"/>
</dbReference>
<dbReference type="InterPro" id="IPR002575">
    <property type="entry name" value="Aminoglycoside_PTrfase"/>
</dbReference>
<evidence type="ECO:0000313" key="3">
    <source>
        <dbReference type="Proteomes" id="UP000234474"/>
    </source>
</evidence>
<protein>
    <submittedName>
        <fullName evidence="2">Kinase-like protein</fullName>
    </submittedName>
</protein>
<accession>A0A2I1BX05</accession>
<dbReference type="PANTHER" id="PTHR21310">
    <property type="entry name" value="AMINOGLYCOSIDE PHOSPHOTRANSFERASE-RELATED-RELATED"/>
    <property type="match status" value="1"/>
</dbReference>
<dbReference type="RefSeq" id="XP_024678436.1">
    <property type="nucleotide sequence ID" value="XM_024829268.1"/>
</dbReference>
<dbReference type="OrthoDB" id="8300194at2759"/>
<sequence length="296" mass="33886">MTKESSKGCVACGWTSDMQERCSYSSHVKLFYGADRRGTWSIGSDVILKERPDEGPKTEVTTLAYLASNVNPKIPAPKVLRDWVDANGRYFVLLERMHGQTLEQAWPSLSESQRTAIADQVVEVRKKLRSLTSEAIQSVDQSPCYPRLLFSDREPHGPFHSDVELWDAISLTLHNTATKQFPQGAMDNLRKRMPRCEPYVLTHCDLNLGNIMVQDGQLVGILDWEYAAYYPIWYEYVSASWGWTEEDIEWKTLLQERLAAHGDAHKGAKDFCMDLRHLREYPDLDDEGREALQKLS</sequence>
<dbReference type="SUPFAM" id="SSF56112">
    <property type="entry name" value="Protein kinase-like (PK-like)"/>
    <property type="match status" value="1"/>
</dbReference>
<dbReference type="EMBL" id="MSZS01000009">
    <property type="protein sequence ID" value="PKX89841.1"/>
    <property type="molecule type" value="Genomic_DNA"/>
</dbReference>
<comment type="caution">
    <text evidence="2">The sequence shown here is derived from an EMBL/GenBank/DDBJ whole genome shotgun (WGS) entry which is preliminary data.</text>
</comment>
<gene>
    <name evidence="2" type="ORF">P174DRAFT_454832</name>
</gene>
<dbReference type="InterPro" id="IPR011009">
    <property type="entry name" value="Kinase-like_dom_sf"/>
</dbReference>
<name>A0A2I1BX05_ASPN1</name>
<feature type="domain" description="Aminoglycoside phosphotransferase" evidence="1">
    <location>
        <begin position="45"/>
        <end position="250"/>
    </location>
</feature>
<dbReference type="OMA" id="EMDAEWK"/>
<reference evidence="3" key="1">
    <citation type="journal article" date="2018" name="Proc. Natl. Acad. Sci. U.S.A.">
        <title>Linking secondary metabolites to gene clusters through genome sequencing of six diverse Aspergillus species.</title>
        <authorList>
            <person name="Kaerboelling I."/>
            <person name="Vesth T.C."/>
            <person name="Frisvad J.C."/>
            <person name="Nybo J.L."/>
            <person name="Theobald S."/>
            <person name="Kuo A."/>
            <person name="Bowyer P."/>
            <person name="Matsuda Y."/>
            <person name="Mondo S."/>
            <person name="Lyhne E.K."/>
            <person name="Kogle M.E."/>
            <person name="Clum A."/>
            <person name="Lipzen A."/>
            <person name="Salamov A."/>
            <person name="Ngan C.Y."/>
            <person name="Daum C."/>
            <person name="Chiniquy J."/>
            <person name="Barry K."/>
            <person name="LaButti K."/>
            <person name="Haridas S."/>
            <person name="Simmons B.A."/>
            <person name="Magnuson J.K."/>
            <person name="Mortensen U.H."/>
            <person name="Larsen T.O."/>
            <person name="Grigoriev I.V."/>
            <person name="Baker S.E."/>
            <person name="Andersen M.R."/>
        </authorList>
    </citation>
    <scope>NUCLEOTIDE SEQUENCE [LARGE SCALE GENOMIC DNA]</scope>
    <source>
        <strain evidence="3">IBT 16806</strain>
    </source>
</reference>